<feature type="non-terminal residue" evidence="1">
    <location>
        <position position="32"/>
    </location>
</feature>
<name>X0Z1L0_9ZZZZ</name>
<gene>
    <name evidence="1" type="ORF">S01H1_77712</name>
</gene>
<protein>
    <submittedName>
        <fullName evidence="1">Uncharacterized protein</fullName>
    </submittedName>
</protein>
<sequence length="32" mass="3963">MLRALFWVSARRAYAQFYLGRYNYEKESNMKV</sequence>
<dbReference type="AlphaFoldDB" id="X0Z1L0"/>
<organism evidence="1">
    <name type="scientific">marine sediment metagenome</name>
    <dbReference type="NCBI Taxonomy" id="412755"/>
    <lineage>
        <taxon>unclassified sequences</taxon>
        <taxon>metagenomes</taxon>
        <taxon>ecological metagenomes</taxon>
    </lineage>
</organism>
<dbReference type="EMBL" id="BARS01052252">
    <property type="protein sequence ID" value="GAG52452.1"/>
    <property type="molecule type" value="Genomic_DNA"/>
</dbReference>
<evidence type="ECO:0000313" key="1">
    <source>
        <dbReference type="EMBL" id="GAG52452.1"/>
    </source>
</evidence>
<comment type="caution">
    <text evidence="1">The sequence shown here is derived from an EMBL/GenBank/DDBJ whole genome shotgun (WGS) entry which is preliminary data.</text>
</comment>
<accession>X0Z1L0</accession>
<proteinExistence type="predicted"/>
<reference evidence="1" key="1">
    <citation type="journal article" date="2014" name="Front. Microbiol.">
        <title>High frequency of phylogenetically diverse reductive dehalogenase-homologous genes in deep subseafloor sedimentary metagenomes.</title>
        <authorList>
            <person name="Kawai M."/>
            <person name="Futagami T."/>
            <person name="Toyoda A."/>
            <person name="Takaki Y."/>
            <person name="Nishi S."/>
            <person name="Hori S."/>
            <person name="Arai W."/>
            <person name="Tsubouchi T."/>
            <person name="Morono Y."/>
            <person name="Uchiyama I."/>
            <person name="Ito T."/>
            <person name="Fujiyama A."/>
            <person name="Inagaki F."/>
            <person name="Takami H."/>
        </authorList>
    </citation>
    <scope>NUCLEOTIDE SEQUENCE</scope>
    <source>
        <strain evidence="1">Expedition CK06-06</strain>
    </source>
</reference>